<evidence type="ECO:0000256" key="6">
    <source>
        <dbReference type="PROSITE-ProRule" id="PRU00221"/>
    </source>
</evidence>
<evidence type="ECO:0000256" key="5">
    <source>
        <dbReference type="ARBA" id="ARBA00023242"/>
    </source>
</evidence>
<reference evidence="8 9" key="1">
    <citation type="submission" date="2016-09" db="EMBL/GenBank/DDBJ databases">
        <title>Extensive genetic diversity and differential bi-allelic expression allows diatom success in the polar Southern Ocean.</title>
        <authorList>
            <consortium name="DOE Joint Genome Institute"/>
            <person name="Mock T."/>
            <person name="Otillar R.P."/>
            <person name="Strauss J."/>
            <person name="Dupont C."/>
            <person name="Frickenhaus S."/>
            <person name="Maumus F."/>
            <person name="Mcmullan M."/>
            <person name="Sanges R."/>
            <person name="Schmutz J."/>
            <person name="Toseland A."/>
            <person name="Valas R."/>
            <person name="Veluchamy A."/>
            <person name="Ward B.J."/>
            <person name="Allen A."/>
            <person name="Barry K."/>
            <person name="Falciatore A."/>
            <person name="Ferrante M."/>
            <person name="Fortunato A.E."/>
            <person name="Gloeckner G."/>
            <person name="Gruber A."/>
            <person name="Hipkin R."/>
            <person name="Janech M."/>
            <person name="Kroth P."/>
            <person name="Leese F."/>
            <person name="Lindquist E."/>
            <person name="Lyon B.R."/>
            <person name="Martin J."/>
            <person name="Mayer C."/>
            <person name="Parker M."/>
            <person name="Quesneville H."/>
            <person name="Raymond J."/>
            <person name="Uhlig C."/>
            <person name="Valentin K.U."/>
            <person name="Worden A.Z."/>
            <person name="Armbrust E.V."/>
            <person name="Bowler C."/>
            <person name="Green B."/>
            <person name="Moulton V."/>
            <person name="Van Oosterhout C."/>
            <person name="Grigoriev I."/>
        </authorList>
    </citation>
    <scope>NUCLEOTIDE SEQUENCE [LARGE SCALE GENOMIC DNA]</scope>
    <source>
        <strain evidence="8 9">CCMP1102</strain>
    </source>
</reference>
<evidence type="ECO:0000256" key="1">
    <source>
        <dbReference type="ARBA" id="ARBA00004604"/>
    </source>
</evidence>
<evidence type="ECO:0000313" key="9">
    <source>
        <dbReference type="Proteomes" id="UP000095751"/>
    </source>
</evidence>
<gene>
    <name evidence="8" type="ORF">FRACYDRAFT_149199</name>
</gene>
<dbReference type="InterPro" id="IPR019775">
    <property type="entry name" value="WD40_repeat_CS"/>
</dbReference>
<dbReference type="PROSITE" id="PS50082">
    <property type="entry name" value="WD_REPEATS_2"/>
    <property type="match status" value="1"/>
</dbReference>
<dbReference type="InterPro" id="IPR015943">
    <property type="entry name" value="WD40/YVTN_repeat-like_dom_sf"/>
</dbReference>
<dbReference type="SMART" id="SM00320">
    <property type="entry name" value="WD40"/>
    <property type="match status" value="4"/>
</dbReference>
<dbReference type="PANTHER" id="PTHR14085:SF3">
    <property type="entry name" value="WD REPEAT-CONTAINING PROTEIN 46"/>
    <property type="match status" value="1"/>
</dbReference>
<dbReference type="OrthoDB" id="10251154at2759"/>
<proteinExistence type="predicted"/>
<feature type="non-terminal residue" evidence="8">
    <location>
        <position position="1"/>
    </location>
</feature>
<evidence type="ECO:0000313" key="8">
    <source>
        <dbReference type="EMBL" id="OEU17182.1"/>
    </source>
</evidence>
<dbReference type="SUPFAM" id="SSF50978">
    <property type="entry name" value="WD40 repeat-like"/>
    <property type="match status" value="1"/>
</dbReference>
<comment type="subcellular location">
    <subcellularLocation>
        <location evidence="1">Nucleus</location>
        <location evidence="1">Nucleolus</location>
    </subcellularLocation>
</comment>
<dbReference type="SMART" id="SM01033">
    <property type="entry name" value="BING4CT"/>
    <property type="match status" value="1"/>
</dbReference>
<dbReference type="EMBL" id="KV784357">
    <property type="protein sequence ID" value="OEU17182.1"/>
    <property type="molecule type" value="Genomic_DNA"/>
</dbReference>
<keyword evidence="5" id="KW-0539">Nucleus</keyword>
<dbReference type="FunCoup" id="A0A1E7FG85">
    <property type="interactions" value="451"/>
</dbReference>
<name>A0A1E7FG85_9STRA</name>
<feature type="repeat" description="WD" evidence="6">
    <location>
        <begin position="230"/>
        <end position="264"/>
    </location>
</feature>
<evidence type="ECO:0000256" key="3">
    <source>
        <dbReference type="ARBA" id="ARBA00022574"/>
    </source>
</evidence>
<dbReference type="InterPro" id="IPR001680">
    <property type="entry name" value="WD40_rpt"/>
</dbReference>
<dbReference type="PROSITE" id="PS00678">
    <property type="entry name" value="WD_REPEATS_1"/>
    <property type="match status" value="1"/>
</dbReference>
<keyword evidence="4" id="KW-0677">Repeat</keyword>
<dbReference type="KEGG" id="fcy:FRACYDRAFT_149199"/>
<dbReference type="InParanoid" id="A0A1E7FG85"/>
<dbReference type="InterPro" id="IPR040315">
    <property type="entry name" value="WDR46/Utp7"/>
</dbReference>
<dbReference type="AlphaFoldDB" id="A0A1E7FG85"/>
<sequence>KTRRYEAAVAAADAQIILNTEQAGFIEAEHEMEYTSSLSQVELKRNHLDENTARHIYDLTLPSGPYGCKFDRSGRYSIVYGQRGHLAIMDAHNLNLHTEFNVRERVRDACFLHNFSLLAVAQTNHVYIYDDTGAEVHKLSDHHDPMALEFLPYHWLLASIGRTGHLIYQDTSTGGVVSQQRTKLGPCRVLRQNPSNAVINLGHSNGTVTLWSPSSNQYLAKMHCHKGSPITSMAVDISGNYMATGGADRQVKIWDLRKFQCTHSYFSIAGIPTSLDISQRGVLGVGHAGHATLWSPEALLKKVKEPYMRHSVPACGPVETLRFRPFEDVCTIGHAKGVASIVIPGSGEPNLDTTEYNLNPFQDKKQRREAEVRALLDKLDHGMITLDPNAIG</sequence>
<dbReference type="PROSITE" id="PS50294">
    <property type="entry name" value="WD_REPEATS_REGION"/>
    <property type="match status" value="1"/>
</dbReference>
<dbReference type="InterPro" id="IPR012952">
    <property type="entry name" value="BING4_C_dom"/>
</dbReference>
<feature type="domain" description="BING4 C-terminal" evidence="7">
    <location>
        <begin position="306"/>
        <end position="388"/>
    </location>
</feature>
<evidence type="ECO:0000256" key="2">
    <source>
        <dbReference type="ARBA" id="ARBA00022552"/>
    </source>
</evidence>
<protein>
    <submittedName>
        <fullName evidence="8">BING4CT-domain-containing protein</fullName>
    </submittedName>
</protein>
<dbReference type="FunFam" id="2.130.10.10:FF:000378">
    <property type="entry name" value="U3 small nucleolar RNA-associated protein 7"/>
    <property type="match status" value="1"/>
</dbReference>
<keyword evidence="3 6" id="KW-0853">WD repeat</keyword>
<organism evidence="8 9">
    <name type="scientific">Fragilariopsis cylindrus CCMP1102</name>
    <dbReference type="NCBI Taxonomy" id="635003"/>
    <lineage>
        <taxon>Eukaryota</taxon>
        <taxon>Sar</taxon>
        <taxon>Stramenopiles</taxon>
        <taxon>Ochrophyta</taxon>
        <taxon>Bacillariophyta</taxon>
        <taxon>Bacillariophyceae</taxon>
        <taxon>Bacillariophycidae</taxon>
        <taxon>Bacillariales</taxon>
        <taxon>Bacillariaceae</taxon>
        <taxon>Fragilariopsis</taxon>
    </lineage>
</organism>
<evidence type="ECO:0000256" key="4">
    <source>
        <dbReference type="ARBA" id="ARBA00022737"/>
    </source>
</evidence>
<dbReference type="GO" id="GO:0000462">
    <property type="term" value="P:maturation of SSU-rRNA from tricistronic rRNA transcript (SSU-rRNA, 5.8S rRNA, LSU-rRNA)"/>
    <property type="evidence" value="ECO:0007669"/>
    <property type="project" value="TreeGrafter"/>
</dbReference>
<dbReference type="Proteomes" id="UP000095751">
    <property type="component" value="Unassembled WGS sequence"/>
</dbReference>
<dbReference type="Pfam" id="PF08149">
    <property type="entry name" value="BING4CT"/>
    <property type="match status" value="1"/>
</dbReference>
<dbReference type="GO" id="GO:0032040">
    <property type="term" value="C:small-subunit processome"/>
    <property type="evidence" value="ECO:0007669"/>
    <property type="project" value="TreeGrafter"/>
</dbReference>
<evidence type="ECO:0000259" key="7">
    <source>
        <dbReference type="SMART" id="SM01033"/>
    </source>
</evidence>
<keyword evidence="2" id="KW-0698">rRNA processing</keyword>
<dbReference type="PANTHER" id="PTHR14085">
    <property type="entry name" value="WD-REPEAT PROTEIN BING4"/>
    <property type="match status" value="1"/>
</dbReference>
<dbReference type="Gene3D" id="2.130.10.10">
    <property type="entry name" value="YVTN repeat-like/Quinoprotein amine dehydrogenase"/>
    <property type="match status" value="1"/>
</dbReference>
<keyword evidence="9" id="KW-1185">Reference proteome</keyword>
<dbReference type="InterPro" id="IPR036322">
    <property type="entry name" value="WD40_repeat_dom_sf"/>
</dbReference>
<dbReference type="Pfam" id="PF00400">
    <property type="entry name" value="WD40"/>
    <property type="match status" value="1"/>
</dbReference>
<feature type="non-terminal residue" evidence="8">
    <location>
        <position position="392"/>
    </location>
</feature>
<accession>A0A1E7FG85</accession>
<dbReference type="GO" id="GO:0030686">
    <property type="term" value="C:90S preribosome"/>
    <property type="evidence" value="ECO:0007669"/>
    <property type="project" value="TreeGrafter"/>
</dbReference>